<evidence type="ECO:0000313" key="2">
    <source>
        <dbReference type="Proteomes" id="UP000193083"/>
    </source>
</evidence>
<reference evidence="1 2" key="1">
    <citation type="submission" date="2017-04" db="EMBL/GenBank/DDBJ databases">
        <authorList>
            <person name="Afonso C.L."/>
            <person name="Miller P.J."/>
            <person name="Scott M.A."/>
            <person name="Spackman E."/>
            <person name="Goraichik I."/>
            <person name="Dimitrov K.M."/>
            <person name="Suarez D.L."/>
            <person name="Swayne D.E."/>
        </authorList>
    </citation>
    <scope>NUCLEOTIDE SEQUENCE [LARGE SCALE GENOMIC DNA]</scope>
    <source>
        <strain evidence="1 2">B5P</strain>
    </source>
</reference>
<organism evidence="1 2">
    <name type="scientific">Mesorhizobium australicum</name>
    <dbReference type="NCBI Taxonomy" id="536018"/>
    <lineage>
        <taxon>Bacteria</taxon>
        <taxon>Pseudomonadati</taxon>
        <taxon>Pseudomonadota</taxon>
        <taxon>Alphaproteobacteria</taxon>
        <taxon>Hyphomicrobiales</taxon>
        <taxon>Phyllobacteriaceae</taxon>
        <taxon>Mesorhizobium</taxon>
    </lineage>
</organism>
<sequence length="310" mass="34986">MRTSHSKSVTFCCALDQQPRLYVEVILWLICVKKYAVKAGDQIKVYTFGDLPADLIEWIRTQGVATIPSAPIVDGSPHCNKIGPFFDQHESDWVIVSDCDLYFVSDVSVFLSALRFRAAPNNHCNPPSKIFKSILSRSGVGEYRPGSSLFPGAGNERETHINNISAGIVAAPSGRSLSLALTWRRWAKWLIENRDLLERWHVHVDQVGFALAMEQLGEDVEFFPPQLNMTLYSMKEFQSPIAFHLTTGHIPSFPESFDENRNLTTSDLHPSMTDAVKNLNASIEEAKAVIRRLDSVAPHYDKFLNPRWIR</sequence>
<evidence type="ECO:0008006" key="3">
    <source>
        <dbReference type="Google" id="ProtNLM"/>
    </source>
</evidence>
<name>A0A1X7P8W4_9HYPH</name>
<proteinExistence type="predicted"/>
<gene>
    <name evidence="1" type="ORF">SAMN02982922_3524</name>
</gene>
<dbReference type="EMBL" id="FXBL01000004">
    <property type="protein sequence ID" value="SMH47462.1"/>
    <property type="molecule type" value="Genomic_DNA"/>
</dbReference>
<accession>A0A1X7P8W4</accession>
<evidence type="ECO:0000313" key="1">
    <source>
        <dbReference type="EMBL" id="SMH47462.1"/>
    </source>
</evidence>
<dbReference type="AlphaFoldDB" id="A0A1X7P8W4"/>
<dbReference type="Proteomes" id="UP000193083">
    <property type="component" value="Unassembled WGS sequence"/>
</dbReference>
<protein>
    <recommendedName>
        <fullName evidence="3">Nucleotide-diphospho-sugar transferase</fullName>
    </recommendedName>
</protein>
<dbReference type="OrthoDB" id="1853779at2"/>
<keyword evidence="2" id="KW-1185">Reference proteome</keyword>